<dbReference type="Proteomes" id="UP000291343">
    <property type="component" value="Unassembled WGS sequence"/>
</dbReference>
<dbReference type="InParanoid" id="A0A482XCQ6"/>
<organism evidence="5 6">
    <name type="scientific">Laodelphax striatellus</name>
    <name type="common">Small brown planthopper</name>
    <name type="synonym">Delphax striatella</name>
    <dbReference type="NCBI Taxonomy" id="195883"/>
    <lineage>
        <taxon>Eukaryota</taxon>
        <taxon>Metazoa</taxon>
        <taxon>Ecdysozoa</taxon>
        <taxon>Arthropoda</taxon>
        <taxon>Hexapoda</taxon>
        <taxon>Insecta</taxon>
        <taxon>Pterygota</taxon>
        <taxon>Neoptera</taxon>
        <taxon>Paraneoptera</taxon>
        <taxon>Hemiptera</taxon>
        <taxon>Auchenorrhyncha</taxon>
        <taxon>Fulgoroidea</taxon>
        <taxon>Delphacidae</taxon>
        <taxon>Criomorphinae</taxon>
        <taxon>Laodelphax</taxon>
    </lineage>
</organism>
<keyword evidence="4" id="KW-0698">rRNA processing</keyword>
<evidence type="ECO:0000313" key="6">
    <source>
        <dbReference type="Proteomes" id="UP000291343"/>
    </source>
</evidence>
<evidence type="ECO:0000256" key="2">
    <source>
        <dbReference type="ARBA" id="ARBA00006524"/>
    </source>
</evidence>
<comment type="similarity">
    <text evidence="2">Belongs to the TSR2 family.</text>
</comment>
<gene>
    <name evidence="5" type="ORF">LSTR_LSTR009178</name>
</gene>
<proteinExistence type="inferred from homology"/>
<dbReference type="GO" id="GO:0006364">
    <property type="term" value="P:rRNA processing"/>
    <property type="evidence" value="ECO:0007669"/>
    <property type="project" value="UniProtKB-KW"/>
</dbReference>
<dbReference type="STRING" id="195883.A0A482XCQ6"/>
<name>A0A482XCQ6_LAOST</name>
<protein>
    <recommendedName>
        <fullName evidence="3">Pre-rRNA-processing protein TSR2 homolog</fullName>
    </recommendedName>
</protein>
<dbReference type="PANTHER" id="PTHR21250">
    <property type="entry name" value="PRE-RRNA-PROCESSING PROTEIN TSR2 HOMOLOG"/>
    <property type="match status" value="1"/>
</dbReference>
<reference evidence="5 6" key="1">
    <citation type="journal article" date="2017" name="Gigascience">
        <title>Genome sequence of the small brown planthopper, Laodelphax striatellus.</title>
        <authorList>
            <person name="Zhu J."/>
            <person name="Jiang F."/>
            <person name="Wang X."/>
            <person name="Yang P."/>
            <person name="Bao Y."/>
            <person name="Zhao W."/>
            <person name="Wang W."/>
            <person name="Lu H."/>
            <person name="Wang Q."/>
            <person name="Cui N."/>
            <person name="Li J."/>
            <person name="Chen X."/>
            <person name="Luo L."/>
            <person name="Yu J."/>
            <person name="Kang L."/>
            <person name="Cui F."/>
        </authorList>
    </citation>
    <scope>NUCLEOTIDE SEQUENCE [LARGE SCALE GENOMIC DNA]</scope>
    <source>
        <strain evidence="5">Lst14</strain>
    </source>
</reference>
<dbReference type="Pfam" id="PF10273">
    <property type="entry name" value="WGG"/>
    <property type="match status" value="1"/>
</dbReference>
<keyword evidence="6" id="KW-1185">Reference proteome</keyword>
<dbReference type="InterPro" id="IPR019398">
    <property type="entry name" value="Pre-rRNA_process_TSR2"/>
</dbReference>
<sequence>MESAQSTEEKFDTAVGIVFNNWTALKLCLEHGQGGNTVDAHTKLLALLSEVKSCFAKDPNLHWSDLADLLADYLDTEFDTLLEDESENEVAAHICELFKQLAAGNDLEVTDQLTRFPVTSSIFCQQAAPAGAASLAQCVAMSASSNSNCAIPEENEQVEDVDPGWTVVKRR</sequence>
<dbReference type="EMBL" id="QKKF02012223">
    <property type="protein sequence ID" value="RZF43755.1"/>
    <property type="molecule type" value="Genomic_DNA"/>
</dbReference>
<dbReference type="SMR" id="A0A482XCQ6"/>
<dbReference type="FunCoup" id="A0A482XCQ6">
    <property type="interactions" value="1175"/>
</dbReference>
<dbReference type="AlphaFoldDB" id="A0A482XCQ6"/>
<evidence type="ECO:0000256" key="3">
    <source>
        <dbReference type="ARBA" id="ARBA00017551"/>
    </source>
</evidence>
<evidence type="ECO:0000313" key="5">
    <source>
        <dbReference type="EMBL" id="RZF43755.1"/>
    </source>
</evidence>
<accession>A0A482XCQ6</accession>
<comment type="function">
    <text evidence="1">May be involved in 20S pre-rRNA processing.</text>
</comment>
<comment type="caution">
    <text evidence="5">The sequence shown here is derived from an EMBL/GenBank/DDBJ whole genome shotgun (WGS) entry which is preliminary data.</text>
</comment>
<evidence type="ECO:0000256" key="1">
    <source>
        <dbReference type="ARBA" id="ARBA00002210"/>
    </source>
</evidence>
<evidence type="ECO:0000256" key="4">
    <source>
        <dbReference type="ARBA" id="ARBA00022552"/>
    </source>
</evidence>
<dbReference type="OrthoDB" id="263560at2759"/>